<dbReference type="RefSeq" id="WP_114547251.1">
    <property type="nucleotide sequence ID" value="NZ_PPTT01000026.1"/>
</dbReference>
<feature type="domain" description="Oxidoreductase molybdopterin-binding" evidence="3">
    <location>
        <begin position="104"/>
        <end position="243"/>
    </location>
</feature>
<accession>A0A3N0IYT7</accession>
<dbReference type="Proteomes" id="UP000270112">
    <property type="component" value="Unassembled WGS sequence"/>
</dbReference>
<evidence type="ECO:0000256" key="1">
    <source>
        <dbReference type="SAM" id="MobiDB-lite"/>
    </source>
</evidence>
<comment type="caution">
    <text evidence="5">The sequence shown here is derived from an EMBL/GenBank/DDBJ whole genome shotgun (WGS) entry which is preliminary data.</text>
</comment>
<evidence type="ECO:0000313" key="4">
    <source>
        <dbReference type="EMBL" id="RDB67451.1"/>
    </source>
</evidence>
<dbReference type="Gene3D" id="3.90.420.10">
    <property type="entry name" value="Oxidoreductase, molybdopterin-binding domain"/>
    <property type="match status" value="1"/>
</dbReference>
<organism evidence="5 7">
    <name type="scientific">Eggerthella sinensis</name>
    <dbReference type="NCBI Taxonomy" id="242230"/>
    <lineage>
        <taxon>Bacteria</taxon>
        <taxon>Bacillati</taxon>
        <taxon>Actinomycetota</taxon>
        <taxon>Coriobacteriia</taxon>
        <taxon>Eggerthellales</taxon>
        <taxon>Eggerthellaceae</taxon>
        <taxon>Eggerthella</taxon>
    </lineage>
</organism>
<dbReference type="OrthoDB" id="3172489at2"/>
<sequence>MQDYKKGLLAGTMIASLTLSGAGTAFALEGPQADASDGAPTAAAAAAEASEGAASASGLTSASAEEGVFAYDQTELTLNSVIKDVFQRATAALCGATDDFAASNPLGWKLSVTGEVDNAFTAQVDELASENSVKQVMTCTCGGNPADGKAIITADVKGIPIAHLLDRAEARDGVNTVTFVSSDGTELAMPLSYVVGRHGVLSYEINDEDLSASVGGNNQLWMTRTPANYFVRDVVEVRVTREATPPANPGEGREYPNSPNVGVLSASVS</sequence>
<proteinExistence type="predicted"/>
<dbReference type="InterPro" id="IPR000572">
    <property type="entry name" value="OxRdtase_Mopterin-bd_dom"/>
</dbReference>
<evidence type="ECO:0000313" key="7">
    <source>
        <dbReference type="Proteomes" id="UP000270112"/>
    </source>
</evidence>
<reference evidence="5" key="3">
    <citation type="journal article" date="2019" name="Microbiol. Resour. Announc.">
        <title>Draft Genome Sequences of Type Strains of Gordonibacter faecihominis, Paraeggerthella hongkongensis, Parvibacter caecicola,Slackia equolifaciens, Slackia faecicanis, and Slackia isoflavoniconvertens.</title>
        <authorList>
            <person name="Danylec N."/>
            <person name="Stoll D.A."/>
            <person name="Dotsch A."/>
            <person name="Huch M."/>
        </authorList>
    </citation>
    <scope>NUCLEOTIDE SEQUENCE</scope>
    <source>
        <strain evidence="5">DSM 16107</strain>
    </source>
</reference>
<keyword evidence="2" id="KW-0732">Signal</keyword>
<dbReference type="AlphaFoldDB" id="A0A3N0IYT7"/>
<name>A0A3N0IYT7_9ACTN</name>
<feature type="signal peptide" evidence="2">
    <location>
        <begin position="1"/>
        <end position="27"/>
    </location>
</feature>
<dbReference type="SUPFAM" id="SSF56524">
    <property type="entry name" value="Oxidoreductase molybdopterin-binding domain"/>
    <property type="match status" value="1"/>
</dbReference>
<feature type="chain" id="PRO_5030078690" evidence="2">
    <location>
        <begin position="28"/>
        <end position="269"/>
    </location>
</feature>
<dbReference type="EMBL" id="QICC01000019">
    <property type="protein sequence ID" value="RNM42131.1"/>
    <property type="molecule type" value="Genomic_DNA"/>
</dbReference>
<dbReference type="EMBL" id="PPTT01000026">
    <property type="protein sequence ID" value="RDB67451.1"/>
    <property type="molecule type" value="Genomic_DNA"/>
</dbReference>
<reference evidence="4 6" key="1">
    <citation type="journal article" date="2018" name="Elife">
        <title>Discovery and characterization of a prevalent human gut bacterial enzyme sufficient for the inactivation of a family of plant toxins.</title>
        <authorList>
            <person name="Koppel N."/>
            <person name="Bisanz J.E."/>
            <person name="Pandelia M.E."/>
            <person name="Turnbaugh P.J."/>
            <person name="Balskus E.P."/>
        </authorList>
    </citation>
    <scope>NUCLEOTIDE SEQUENCE [LARGE SCALE GENOMIC DNA]</scope>
    <source>
        <strain evidence="4 6">DSM 16107</strain>
    </source>
</reference>
<protein>
    <submittedName>
        <fullName evidence="5">Molybdopterin-binding protein</fullName>
    </submittedName>
</protein>
<evidence type="ECO:0000313" key="5">
    <source>
        <dbReference type="EMBL" id="RNM42131.1"/>
    </source>
</evidence>
<evidence type="ECO:0000256" key="2">
    <source>
        <dbReference type="SAM" id="SignalP"/>
    </source>
</evidence>
<evidence type="ECO:0000259" key="3">
    <source>
        <dbReference type="Pfam" id="PF00174"/>
    </source>
</evidence>
<feature type="region of interest" description="Disordered" evidence="1">
    <location>
        <begin position="243"/>
        <end position="269"/>
    </location>
</feature>
<keyword evidence="6" id="KW-1185">Reference proteome</keyword>
<dbReference type="Proteomes" id="UP000253817">
    <property type="component" value="Unassembled WGS sequence"/>
</dbReference>
<dbReference type="Pfam" id="PF00174">
    <property type="entry name" value="Oxidored_molyb"/>
    <property type="match status" value="1"/>
</dbReference>
<reference evidence="7" key="2">
    <citation type="submission" date="2018-05" db="EMBL/GenBank/DDBJ databases">
        <title>Genome Sequencing of selected type strains of the family Eggerthellaceae.</title>
        <authorList>
            <person name="Danylec N."/>
            <person name="Stoll D.A."/>
            <person name="Doetsch A."/>
            <person name="Huch M."/>
        </authorList>
    </citation>
    <scope>NUCLEOTIDE SEQUENCE [LARGE SCALE GENOMIC DNA]</scope>
    <source>
        <strain evidence="7">DSM 16107</strain>
    </source>
</reference>
<gene>
    <name evidence="4" type="ORF">C1876_13490</name>
    <name evidence="5" type="ORF">DMP09_06565</name>
</gene>
<evidence type="ECO:0000313" key="6">
    <source>
        <dbReference type="Proteomes" id="UP000253817"/>
    </source>
</evidence>
<dbReference type="InterPro" id="IPR036374">
    <property type="entry name" value="OxRdtase_Mopterin-bd_sf"/>
</dbReference>